<dbReference type="Proteomes" id="UP001205998">
    <property type="component" value="Unassembled WGS sequence"/>
</dbReference>
<accession>A0AAD5FFG7</accession>
<evidence type="ECO:0000256" key="1">
    <source>
        <dbReference type="SAM" id="MobiDB-lite"/>
    </source>
</evidence>
<reference evidence="2" key="1">
    <citation type="submission" date="2018-07" db="EMBL/GenBank/DDBJ databases">
        <title>Comparative genomics of catfishes provides insights into carnivory and benthic adaptation.</title>
        <authorList>
            <person name="Zhang Y."/>
            <person name="Wang D."/>
            <person name="Peng Z."/>
            <person name="Zheng S."/>
            <person name="Shao F."/>
            <person name="Tao W."/>
        </authorList>
    </citation>
    <scope>NUCLEOTIDE SEQUENCE</scope>
    <source>
        <strain evidence="2">Chongqing</strain>
    </source>
</reference>
<dbReference type="AlphaFoldDB" id="A0AAD5FFG7"/>
<feature type="region of interest" description="Disordered" evidence="1">
    <location>
        <begin position="63"/>
        <end position="93"/>
    </location>
</feature>
<evidence type="ECO:0000313" key="2">
    <source>
        <dbReference type="EMBL" id="KAI5614860.1"/>
    </source>
</evidence>
<dbReference type="EMBL" id="MU557501">
    <property type="protein sequence ID" value="KAI5614860.1"/>
    <property type="molecule type" value="Genomic_DNA"/>
</dbReference>
<proteinExistence type="predicted"/>
<protein>
    <submittedName>
        <fullName evidence="2">Guanine nucleotide exchange factor for Rab-3A</fullName>
    </submittedName>
</protein>
<gene>
    <name evidence="2" type="ORF">C0J50_11014</name>
</gene>
<keyword evidence="3" id="KW-1185">Reference proteome</keyword>
<organism evidence="2 3">
    <name type="scientific">Silurus asotus</name>
    <name type="common">Amur catfish</name>
    <name type="synonym">Parasilurus asotus</name>
    <dbReference type="NCBI Taxonomy" id="30991"/>
    <lineage>
        <taxon>Eukaryota</taxon>
        <taxon>Metazoa</taxon>
        <taxon>Chordata</taxon>
        <taxon>Craniata</taxon>
        <taxon>Vertebrata</taxon>
        <taxon>Euteleostomi</taxon>
        <taxon>Actinopterygii</taxon>
        <taxon>Neopterygii</taxon>
        <taxon>Teleostei</taxon>
        <taxon>Ostariophysi</taxon>
        <taxon>Siluriformes</taxon>
        <taxon>Siluridae</taxon>
        <taxon>Silurus</taxon>
    </lineage>
</organism>
<evidence type="ECO:0000313" key="3">
    <source>
        <dbReference type="Proteomes" id="UP001205998"/>
    </source>
</evidence>
<comment type="caution">
    <text evidence="2">The sequence shown here is derived from an EMBL/GenBank/DDBJ whole genome shotgun (WGS) entry which is preliminary data.</text>
</comment>
<sequence>MDHGSTPSPGYELLVTGSKGIALYSSHVFFGKEDSSEDRRNNHSRVKECPVGRLIDLEADLDLGTKSGRGGRGETMLQEDTETETERRVSRLRSSSIEIREKGTEFLREQLDAAQKVQKKTSSHECNVLYHRVPKVRTNSVNLHFFQKLRSF</sequence>
<name>A0AAD5FFG7_SILAS</name>